<proteinExistence type="predicted"/>
<keyword evidence="2" id="KW-1185">Reference proteome</keyword>
<sequence length="63" mass="6611">MRVEVLNDRELTTTKGGILPLAVAWGICKGVCVLTAGAYGAGYAVGKAYAHYKNSQEVPVVAE</sequence>
<evidence type="ECO:0000313" key="2">
    <source>
        <dbReference type="Proteomes" id="UP000005551"/>
    </source>
</evidence>
<protein>
    <recommendedName>
        <fullName evidence="3">Class IIb bacteriocin, lactobin A/cerein 7B family</fullName>
    </recommendedName>
</protein>
<dbReference type="RefSeq" id="WP_009056700.1">
    <property type="nucleotide sequence ID" value="NZ_AJYA01000047.1"/>
</dbReference>
<dbReference type="AlphaFoldDB" id="I5BWZ3"/>
<dbReference type="InterPro" id="IPR023991">
    <property type="entry name" value="Bacteriocin_IIb_lactobn/cerein"/>
</dbReference>
<dbReference type="Proteomes" id="UP000005551">
    <property type="component" value="Unassembled WGS sequence"/>
</dbReference>
<reference evidence="1 2" key="1">
    <citation type="submission" date="2012-05" db="EMBL/GenBank/DDBJ databases">
        <title>Genome sequence of Nitritalea halalkaliphila LW7.</title>
        <authorList>
            <person name="Jangir P.K."/>
            <person name="Singh A."/>
            <person name="Shivaji S."/>
            <person name="Sharma R."/>
        </authorList>
    </citation>
    <scope>NUCLEOTIDE SEQUENCE [LARGE SCALE GENOMIC DNA]</scope>
    <source>
        <strain evidence="1 2">LW7</strain>
    </source>
</reference>
<gene>
    <name evidence="1" type="ORF">A3SI_16400</name>
</gene>
<dbReference type="EMBL" id="AJYA01000047">
    <property type="protein sequence ID" value="EIM74095.1"/>
    <property type="molecule type" value="Genomic_DNA"/>
</dbReference>
<organism evidence="1 2">
    <name type="scientific">Nitritalea halalkaliphila LW7</name>
    <dbReference type="NCBI Taxonomy" id="1189621"/>
    <lineage>
        <taxon>Bacteria</taxon>
        <taxon>Pseudomonadati</taxon>
        <taxon>Bacteroidota</taxon>
        <taxon>Cytophagia</taxon>
        <taxon>Cytophagales</taxon>
        <taxon>Cyclobacteriaceae</taxon>
        <taxon>Nitritalea</taxon>
    </lineage>
</organism>
<dbReference type="NCBIfam" id="TIGR03949">
    <property type="entry name" value="bact_IIb_cerein"/>
    <property type="match status" value="1"/>
</dbReference>
<evidence type="ECO:0008006" key="3">
    <source>
        <dbReference type="Google" id="ProtNLM"/>
    </source>
</evidence>
<dbReference type="STRING" id="1189621.A3SI_16400"/>
<name>I5BWZ3_9BACT</name>
<comment type="caution">
    <text evidence="1">The sequence shown here is derived from an EMBL/GenBank/DDBJ whole genome shotgun (WGS) entry which is preliminary data.</text>
</comment>
<evidence type="ECO:0000313" key="1">
    <source>
        <dbReference type="EMBL" id="EIM74095.1"/>
    </source>
</evidence>
<accession>I5BWZ3</accession>